<sequence>MRLLVYIGEIVVQRWSTRKGNRDAPNDQQQQTSGYAPSYSPWSENLVHVADFGPCRLAHGGLLLTHLASNGVSTNACVLTGRSLCASRVLQRRLSGSYASVFGVESGRRERKTLPDTFSRGLGAWQQPLSWHTLRRPVAPPRAPHIFPFPHPVVHLPEKCRRPASNSTVRRSVRGDRRLLSTPAKVPFKHQSVVMTHMDPTLFAVLFLVLLAL</sequence>
<reference evidence="1" key="1">
    <citation type="submission" date="2014-09" db="EMBL/GenBank/DDBJ databases">
        <title>Genome sequence of the luminous mushroom Mycena chlorophos for searching fungal bioluminescence genes.</title>
        <authorList>
            <person name="Tanaka Y."/>
            <person name="Kasuga D."/>
            <person name="Oba Y."/>
            <person name="Hase S."/>
            <person name="Sato K."/>
            <person name="Oba Y."/>
            <person name="Sakakibara Y."/>
        </authorList>
    </citation>
    <scope>NUCLEOTIDE SEQUENCE</scope>
</reference>
<evidence type="ECO:0000313" key="1">
    <source>
        <dbReference type="EMBL" id="GAT42411.1"/>
    </source>
</evidence>
<organism evidence="1 2">
    <name type="scientific">Mycena chlorophos</name>
    <name type="common">Agaric fungus</name>
    <name type="synonym">Agaricus chlorophos</name>
    <dbReference type="NCBI Taxonomy" id="658473"/>
    <lineage>
        <taxon>Eukaryota</taxon>
        <taxon>Fungi</taxon>
        <taxon>Dikarya</taxon>
        <taxon>Basidiomycota</taxon>
        <taxon>Agaricomycotina</taxon>
        <taxon>Agaricomycetes</taxon>
        <taxon>Agaricomycetidae</taxon>
        <taxon>Agaricales</taxon>
        <taxon>Marasmiineae</taxon>
        <taxon>Mycenaceae</taxon>
        <taxon>Mycena</taxon>
    </lineage>
</organism>
<protein>
    <submittedName>
        <fullName evidence="1">Uncharacterized protein</fullName>
    </submittedName>
</protein>
<name>A0ABQ0KU39_MYCCL</name>
<dbReference type="Proteomes" id="UP000815677">
    <property type="component" value="Unassembled WGS sequence"/>
</dbReference>
<feature type="non-terminal residue" evidence="1">
    <location>
        <position position="213"/>
    </location>
</feature>
<accession>A0ABQ0KU39</accession>
<evidence type="ECO:0000313" key="2">
    <source>
        <dbReference type="Proteomes" id="UP000815677"/>
    </source>
</evidence>
<proteinExistence type="predicted"/>
<keyword evidence="2" id="KW-1185">Reference proteome</keyword>
<gene>
    <name evidence="1" type="ORF">MCHLO_00126</name>
</gene>
<dbReference type="EMBL" id="DF837894">
    <property type="protein sequence ID" value="GAT42411.1"/>
    <property type="molecule type" value="Genomic_DNA"/>
</dbReference>